<dbReference type="GO" id="GO:0043565">
    <property type="term" value="F:sequence-specific DNA binding"/>
    <property type="evidence" value="ECO:0007669"/>
    <property type="project" value="InterPro"/>
</dbReference>
<evidence type="ECO:0000259" key="4">
    <source>
        <dbReference type="PROSITE" id="PS01124"/>
    </source>
</evidence>
<dbReference type="InterPro" id="IPR010499">
    <property type="entry name" value="AraC_E-bd"/>
</dbReference>
<dbReference type="Pfam" id="PF12833">
    <property type="entry name" value="HTH_18"/>
    <property type="match status" value="1"/>
</dbReference>
<dbReference type="PROSITE" id="PS01124">
    <property type="entry name" value="HTH_ARAC_FAMILY_2"/>
    <property type="match status" value="1"/>
</dbReference>
<dbReference type="SMART" id="SM00342">
    <property type="entry name" value="HTH_ARAC"/>
    <property type="match status" value="1"/>
</dbReference>
<sequence length="295" mass="32433">MIAALNRLVELLEDRLTGDLDVNALATGLGTTEYHLRRMFSSLAGMPLSEYIRRRRMTLAAAEVLGDEDLLSIAVRHGYGSVEAFGRAFRSVHGVGPSAVRRDGGPLRTQSQLRFRLTVEGNITMDTRVTERPAFNLVGHAMRVPLIHQGANPHIQAHIASVPAAEHARLKELSNTEPTGLLQVSLDVDPDYVEGSELTYVHGVAVTDTTRTPDDLWTADVPAGTWAVFRTEGGYPATLQAVWAATATDWFPSNPWRLRPGPSIVAVLDHAEDFSTATCELWLPVEHADWTDRRP</sequence>
<feature type="domain" description="HTH araC/xylS-type" evidence="4">
    <location>
        <begin position="6"/>
        <end position="103"/>
    </location>
</feature>
<organism evidence="5 6">
    <name type="scientific">Arthrobacter agilis</name>
    <dbReference type="NCBI Taxonomy" id="37921"/>
    <lineage>
        <taxon>Bacteria</taxon>
        <taxon>Bacillati</taxon>
        <taxon>Actinomycetota</taxon>
        <taxon>Actinomycetes</taxon>
        <taxon>Micrococcales</taxon>
        <taxon>Micrococcaceae</taxon>
        <taxon>Arthrobacter</taxon>
    </lineage>
</organism>
<dbReference type="SMART" id="SM00871">
    <property type="entry name" value="AraC_E_bind"/>
    <property type="match status" value="1"/>
</dbReference>
<dbReference type="PANTHER" id="PTHR47504">
    <property type="entry name" value="RIGHT ORIGIN-BINDING PROTEIN"/>
    <property type="match status" value="1"/>
</dbReference>
<dbReference type="Proteomes" id="UP000239187">
    <property type="component" value="Chromosome"/>
</dbReference>
<keyword evidence="2" id="KW-0238">DNA-binding</keyword>
<dbReference type="InterPro" id="IPR018060">
    <property type="entry name" value="HTH_AraC"/>
</dbReference>
<evidence type="ECO:0000313" key="6">
    <source>
        <dbReference type="Proteomes" id="UP000239187"/>
    </source>
</evidence>
<dbReference type="InterPro" id="IPR009057">
    <property type="entry name" value="Homeodomain-like_sf"/>
</dbReference>
<dbReference type="AlphaFoldDB" id="A0A2L0UC06"/>
<evidence type="ECO:0000256" key="3">
    <source>
        <dbReference type="ARBA" id="ARBA00023163"/>
    </source>
</evidence>
<dbReference type="Pfam" id="PF06445">
    <property type="entry name" value="GyrI-like"/>
    <property type="match status" value="1"/>
</dbReference>
<keyword evidence="1" id="KW-0805">Transcription regulation</keyword>
<dbReference type="GO" id="GO:0003700">
    <property type="term" value="F:DNA-binding transcription factor activity"/>
    <property type="evidence" value="ECO:0007669"/>
    <property type="project" value="InterPro"/>
</dbReference>
<dbReference type="Gene3D" id="1.10.10.60">
    <property type="entry name" value="Homeodomain-like"/>
    <property type="match status" value="1"/>
</dbReference>
<dbReference type="Gene3D" id="3.20.80.10">
    <property type="entry name" value="Regulatory factor, effector binding domain"/>
    <property type="match status" value="1"/>
</dbReference>
<protein>
    <submittedName>
        <fullName evidence="5">AraC family transcriptional regulator</fullName>
    </submittedName>
</protein>
<dbReference type="InterPro" id="IPR029442">
    <property type="entry name" value="GyrI-like"/>
</dbReference>
<keyword evidence="3" id="KW-0804">Transcription</keyword>
<accession>A0A2L0UC06</accession>
<dbReference type="InterPro" id="IPR050959">
    <property type="entry name" value="MarA-like"/>
</dbReference>
<reference evidence="5 6" key="1">
    <citation type="submission" date="2017-11" db="EMBL/GenBank/DDBJ databases">
        <title>Draft genome of Arthrobacter agilis strain UMCV2, a plant growth-promoting rhizobacterium and biocontrol capacity of phytopathogenic fungi.</title>
        <authorList>
            <person name="Martinez-Camara R."/>
            <person name="Santoyo G."/>
            <person name="Moreno-Hagelsieb G."/>
            <person name="Valencia-Cantero E."/>
        </authorList>
    </citation>
    <scope>NUCLEOTIDE SEQUENCE [LARGE SCALE GENOMIC DNA]</scope>
    <source>
        <strain evidence="5 6">UMCV2</strain>
    </source>
</reference>
<dbReference type="InterPro" id="IPR011256">
    <property type="entry name" value="Reg_factor_effector_dom_sf"/>
</dbReference>
<gene>
    <name evidence="5" type="ORF">CVO76_03005</name>
</gene>
<evidence type="ECO:0000313" key="5">
    <source>
        <dbReference type="EMBL" id="AUZ86722.1"/>
    </source>
</evidence>
<evidence type="ECO:0000256" key="2">
    <source>
        <dbReference type="ARBA" id="ARBA00023125"/>
    </source>
</evidence>
<dbReference type="SUPFAM" id="SSF55136">
    <property type="entry name" value="Probable bacterial effector-binding domain"/>
    <property type="match status" value="1"/>
</dbReference>
<dbReference type="PANTHER" id="PTHR47504:SF5">
    <property type="entry name" value="RIGHT ORIGIN-BINDING PROTEIN"/>
    <property type="match status" value="1"/>
</dbReference>
<proteinExistence type="predicted"/>
<evidence type="ECO:0000256" key="1">
    <source>
        <dbReference type="ARBA" id="ARBA00023015"/>
    </source>
</evidence>
<dbReference type="RefSeq" id="WP_208740619.1">
    <property type="nucleotide sequence ID" value="NZ_CP024915.1"/>
</dbReference>
<name>A0A2L0UC06_9MICC</name>
<dbReference type="SUPFAM" id="SSF46689">
    <property type="entry name" value="Homeodomain-like"/>
    <property type="match status" value="2"/>
</dbReference>
<dbReference type="EMBL" id="CP024915">
    <property type="protein sequence ID" value="AUZ86722.1"/>
    <property type="molecule type" value="Genomic_DNA"/>
</dbReference>